<comment type="caution">
    <text evidence="1">The sequence shown here is derived from an EMBL/GenBank/DDBJ whole genome shotgun (WGS) entry which is preliminary data.</text>
</comment>
<protein>
    <submittedName>
        <fullName evidence="1">Type A2 lantipeptide</fullName>
    </submittedName>
</protein>
<accession>A0ABW7UND2</accession>
<name>A0ABW7UND2_9ACTN</name>
<dbReference type="EMBL" id="JBIRWE010000001">
    <property type="protein sequence ID" value="MFI1963240.1"/>
    <property type="molecule type" value="Genomic_DNA"/>
</dbReference>
<reference evidence="1 2" key="1">
    <citation type="submission" date="2024-10" db="EMBL/GenBank/DDBJ databases">
        <title>The Natural Products Discovery Center: Release of the First 8490 Sequenced Strains for Exploring Actinobacteria Biosynthetic Diversity.</title>
        <authorList>
            <person name="Kalkreuter E."/>
            <person name="Kautsar S.A."/>
            <person name="Yang D."/>
            <person name="Bader C.D."/>
            <person name="Teijaro C.N."/>
            <person name="Fluegel L."/>
            <person name="Davis C.M."/>
            <person name="Simpson J.R."/>
            <person name="Lauterbach L."/>
            <person name="Steele A.D."/>
            <person name="Gui C."/>
            <person name="Meng S."/>
            <person name="Li G."/>
            <person name="Viehrig K."/>
            <person name="Ye F."/>
            <person name="Su P."/>
            <person name="Kiefer A.F."/>
            <person name="Nichols A."/>
            <person name="Cepeda A.J."/>
            <person name="Yan W."/>
            <person name="Fan B."/>
            <person name="Jiang Y."/>
            <person name="Adhikari A."/>
            <person name="Zheng C.-J."/>
            <person name="Schuster L."/>
            <person name="Cowan T.M."/>
            <person name="Smanski M.J."/>
            <person name="Chevrette M.G."/>
            <person name="De Carvalho L.P.S."/>
            <person name="Shen B."/>
        </authorList>
    </citation>
    <scope>NUCLEOTIDE SEQUENCE [LARGE SCALE GENOMIC DNA]</scope>
    <source>
        <strain evidence="1 2">NPDC020327</strain>
    </source>
</reference>
<proteinExistence type="predicted"/>
<dbReference type="RefSeq" id="WP_055473650.1">
    <property type="nucleotide sequence ID" value="NZ_JBIRWE010000001.1"/>
</dbReference>
<dbReference type="Proteomes" id="UP001611548">
    <property type="component" value="Unassembled WGS sequence"/>
</dbReference>
<keyword evidence="2" id="KW-1185">Reference proteome</keyword>
<evidence type="ECO:0000313" key="1">
    <source>
        <dbReference type="EMBL" id="MFI1963240.1"/>
    </source>
</evidence>
<sequence length="76" mass="7099">MRNDFIETAELADSDLDIVSGGVAGVSLPAPVNGVVGTVEGAVPADVAGLAGGVASTATSTAAGLAPVALPSVPAL</sequence>
<evidence type="ECO:0000313" key="2">
    <source>
        <dbReference type="Proteomes" id="UP001611548"/>
    </source>
</evidence>
<organism evidence="1 2">
    <name type="scientific">Streptomyces pathocidini</name>
    <dbReference type="NCBI Taxonomy" id="1650571"/>
    <lineage>
        <taxon>Bacteria</taxon>
        <taxon>Bacillati</taxon>
        <taxon>Actinomycetota</taxon>
        <taxon>Actinomycetes</taxon>
        <taxon>Kitasatosporales</taxon>
        <taxon>Streptomycetaceae</taxon>
        <taxon>Streptomyces</taxon>
    </lineage>
</organism>
<gene>
    <name evidence="1" type="ORF">ACH429_03730</name>
</gene>